<evidence type="ECO:0000256" key="2">
    <source>
        <dbReference type="ARBA" id="ARBA00006789"/>
    </source>
</evidence>
<feature type="coiled-coil region" evidence="11">
    <location>
        <begin position="165"/>
        <end position="232"/>
    </location>
</feature>
<keyword evidence="4 11" id="KW-0175">Coiled coil</keyword>
<dbReference type="FunFam" id="1.10.10.60:FF:000229">
    <property type="entry name" value="Homeobox-leucine zipper protein HDG1"/>
    <property type="match status" value="1"/>
</dbReference>
<evidence type="ECO:0000259" key="14">
    <source>
        <dbReference type="PROSITE" id="PS50848"/>
    </source>
</evidence>
<evidence type="ECO:0000256" key="7">
    <source>
        <dbReference type="ARBA" id="ARBA00023163"/>
    </source>
</evidence>
<keyword evidence="3" id="KW-0805">Transcription regulation</keyword>
<evidence type="ECO:0000256" key="8">
    <source>
        <dbReference type="ARBA" id="ARBA00023242"/>
    </source>
</evidence>
<evidence type="ECO:0000256" key="9">
    <source>
        <dbReference type="PROSITE-ProRule" id="PRU00108"/>
    </source>
</evidence>
<dbReference type="InterPro" id="IPR042160">
    <property type="entry name" value="HD-Zip_IV"/>
</dbReference>
<dbReference type="PANTHER" id="PTHR45654">
    <property type="entry name" value="HOMEOBOX-LEUCINE ZIPPER PROTEIN MERISTEM L1"/>
    <property type="match status" value="1"/>
</dbReference>
<feature type="region of interest" description="Disordered" evidence="12">
    <location>
        <begin position="63"/>
        <end position="121"/>
    </location>
</feature>
<evidence type="ECO:0000256" key="3">
    <source>
        <dbReference type="ARBA" id="ARBA00023015"/>
    </source>
</evidence>
<dbReference type="GO" id="GO:0005634">
    <property type="term" value="C:nucleus"/>
    <property type="evidence" value="ECO:0007669"/>
    <property type="project" value="UniProtKB-SubCell"/>
</dbReference>
<dbReference type="InterPro" id="IPR001356">
    <property type="entry name" value="HD"/>
</dbReference>
<gene>
    <name evidence="15" type="ORF">ZIOFF_016468</name>
</gene>
<sequence length="791" mass="85430">MRAQSSEEERDRAGEKKEASWKSFGGKAAAAAMTVGKLSPPRLRLSGDAGFISSGLSLGLQMMAGSGGGGSDGDSAKRNREDENESRSGSDNLEAISGDDLDQVNDNNSNSRKKKRYHRHTPQQIQELEALFKECPHPDEKQRHDLSKRLCLETRQVKFWFQNRRTQMKTQIERHENTILRQENDKLRTENMAIREAMCTPVCDNCGSPAVLGEISMEEQQLRIENARLKEELGRVCTLASRFLGKPIDISSLQAPSSMLELGVGMTNSFAVAPSITVFPEYDPLMSSIAPPPLATMGSDQSLVVDLALAAMDELVAMAQMEEPLWVRSFVEGVAGAETLNHEQYHRNFRRLIMPSPAAYVSEASRETGIVLISSVALVETFMDPDRWAEMFSTIVAKATATEVISSGVAGTRDGALQIMRAELQILSPLVAVREVSFLRFCKQHADGFWAIVDISVDGGLASSSCRRLPSGCLVQDMPNGYSKLIWVEHAEYDEAGVHPMYRSLLRSGLGFGAGRWVAGLHRRCESLRLLMSPAAASGDDTAAAMMAGVGRRRIMKLAQRMTLAFCAGVVRRPAAAAAGEWSAVEQAAVEEAQSAEEAVRVSMRKSVTEAGEPPGVVLSAATAVWLPVAPRRLFDFLSDAGFRCRWDILANGGAVYEMAHVATSANDSVNAVSLLRSSTSQQLILQETCSDAAGATVVYAAVDAPALDHMMNGGDDGFVAILPSGFAILPDAETTAGGSLLTVAFQVSHRTAELTAESLETVNGLVSCTLLKIKAALHCDVHGPLSNKPN</sequence>
<dbReference type="Pfam" id="PF01852">
    <property type="entry name" value="START"/>
    <property type="match status" value="1"/>
</dbReference>
<dbReference type="OrthoDB" id="6159439at2759"/>
<dbReference type="GO" id="GO:0003677">
    <property type="term" value="F:DNA binding"/>
    <property type="evidence" value="ECO:0007669"/>
    <property type="project" value="UniProtKB-UniRule"/>
</dbReference>
<dbReference type="CDD" id="cd08875">
    <property type="entry name" value="START_ArGLABRA2_like"/>
    <property type="match status" value="1"/>
</dbReference>
<feature type="compositionally biased region" description="Basic and acidic residues" evidence="12">
    <location>
        <begin position="1"/>
        <end position="20"/>
    </location>
</feature>
<dbReference type="PROSITE" id="PS50848">
    <property type="entry name" value="START"/>
    <property type="match status" value="1"/>
</dbReference>
<comment type="subcellular location">
    <subcellularLocation>
        <location evidence="1 9 10">Nucleus</location>
    </subcellularLocation>
</comment>
<name>A0A8J5LH61_ZINOF</name>
<feature type="domain" description="Homeobox" evidence="13">
    <location>
        <begin position="111"/>
        <end position="171"/>
    </location>
</feature>
<dbReference type="InterPro" id="IPR002913">
    <property type="entry name" value="START_lipid-bd_dom"/>
</dbReference>
<evidence type="ECO:0000259" key="13">
    <source>
        <dbReference type="PROSITE" id="PS50071"/>
    </source>
</evidence>
<keyword evidence="7" id="KW-0804">Transcription</keyword>
<keyword evidence="6 9" id="KW-0371">Homeobox</keyword>
<dbReference type="Proteomes" id="UP000734854">
    <property type="component" value="Unassembled WGS sequence"/>
</dbReference>
<dbReference type="InterPro" id="IPR057993">
    <property type="entry name" value="HD-Zip_IV_C"/>
</dbReference>
<dbReference type="GO" id="GO:0008289">
    <property type="term" value="F:lipid binding"/>
    <property type="evidence" value="ECO:0007669"/>
    <property type="project" value="InterPro"/>
</dbReference>
<dbReference type="InterPro" id="IPR017970">
    <property type="entry name" value="Homeobox_CS"/>
</dbReference>
<keyword evidence="16" id="KW-1185">Reference proteome</keyword>
<dbReference type="PROSITE" id="PS00027">
    <property type="entry name" value="HOMEOBOX_1"/>
    <property type="match status" value="1"/>
</dbReference>
<evidence type="ECO:0000256" key="6">
    <source>
        <dbReference type="ARBA" id="ARBA00023155"/>
    </source>
</evidence>
<dbReference type="Pfam" id="PF25797">
    <property type="entry name" value="PDF2_C"/>
    <property type="match status" value="1"/>
</dbReference>
<evidence type="ECO:0000313" key="16">
    <source>
        <dbReference type="Proteomes" id="UP000734854"/>
    </source>
</evidence>
<dbReference type="Pfam" id="PF00046">
    <property type="entry name" value="Homeodomain"/>
    <property type="match status" value="1"/>
</dbReference>
<keyword evidence="5 9" id="KW-0238">DNA-binding</keyword>
<comment type="similarity">
    <text evidence="2">Belongs to the HD-ZIP homeobox family. Class IV subfamily.</text>
</comment>
<evidence type="ECO:0000256" key="5">
    <source>
        <dbReference type="ARBA" id="ARBA00023125"/>
    </source>
</evidence>
<proteinExistence type="inferred from homology"/>
<feature type="compositionally biased region" description="Basic residues" evidence="12">
    <location>
        <begin position="111"/>
        <end position="121"/>
    </location>
</feature>
<evidence type="ECO:0000256" key="10">
    <source>
        <dbReference type="RuleBase" id="RU000682"/>
    </source>
</evidence>
<feature type="compositionally biased region" description="Basic and acidic residues" evidence="12">
    <location>
        <begin position="74"/>
        <end position="88"/>
    </location>
</feature>
<dbReference type="SMART" id="SM00389">
    <property type="entry name" value="HOX"/>
    <property type="match status" value="1"/>
</dbReference>
<keyword evidence="8 9" id="KW-0539">Nucleus</keyword>
<dbReference type="PANTHER" id="PTHR45654:SF5">
    <property type="entry name" value="HOMEOBOX-LEUCINE ZIPPER PROTEIN ANTHOCYANINLESS 2-RELATED"/>
    <property type="match status" value="1"/>
</dbReference>
<dbReference type="EMBL" id="JACMSC010000004">
    <property type="protein sequence ID" value="KAG6526483.1"/>
    <property type="molecule type" value="Genomic_DNA"/>
</dbReference>
<protein>
    <submittedName>
        <fullName evidence="15">Uncharacterized protein</fullName>
    </submittedName>
</protein>
<dbReference type="GO" id="GO:0000981">
    <property type="term" value="F:DNA-binding transcription factor activity, RNA polymerase II-specific"/>
    <property type="evidence" value="ECO:0007669"/>
    <property type="project" value="InterPro"/>
</dbReference>
<dbReference type="PROSITE" id="PS50071">
    <property type="entry name" value="HOMEOBOX_2"/>
    <property type="match status" value="1"/>
</dbReference>
<evidence type="ECO:0000256" key="4">
    <source>
        <dbReference type="ARBA" id="ARBA00023054"/>
    </source>
</evidence>
<evidence type="ECO:0000256" key="1">
    <source>
        <dbReference type="ARBA" id="ARBA00004123"/>
    </source>
</evidence>
<feature type="domain" description="START" evidence="14">
    <location>
        <begin position="297"/>
        <end position="530"/>
    </location>
</feature>
<evidence type="ECO:0000313" key="15">
    <source>
        <dbReference type="EMBL" id="KAG6526483.1"/>
    </source>
</evidence>
<evidence type="ECO:0000256" key="12">
    <source>
        <dbReference type="SAM" id="MobiDB-lite"/>
    </source>
</evidence>
<evidence type="ECO:0000256" key="11">
    <source>
        <dbReference type="SAM" id="Coils"/>
    </source>
</evidence>
<comment type="caution">
    <text evidence="15">The sequence shown here is derived from an EMBL/GenBank/DDBJ whole genome shotgun (WGS) entry which is preliminary data.</text>
</comment>
<dbReference type="SMART" id="SM00234">
    <property type="entry name" value="START"/>
    <property type="match status" value="1"/>
</dbReference>
<reference evidence="15 16" key="1">
    <citation type="submission" date="2020-08" db="EMBL/GenBank/DDBJ databases">
        <title>Plant Genome Project.</title>
        <authorList>
            <person name="Zhang R.-G."/>
        </authorList>
    </citation>
    <scope>NUCLEOTIDE SEQUENCE [LARGE SCALE GENOMIC DNA]</scope>
    <source>
        <tissue evidence="15">Rhizome</tissue>
    </source>
</reference>
<feature type="region of interest" description="Disordered" evidence="12">
    <location>
        <begin position="1"/>
        <end position="32"/>
    </location>
</feature>
<organism evidence="15 16">
    <name type="scientific">Zingiber officinale</name>
    <name type="common">Ginger</name>
    <name type="synonym">Amomum zingiber</name>
    <dbReference type="NCBI Taxonomy" id="94328"/>
    <lineage>
        <taxon>Eukaryota</taxon>
        <taxon>Viridiplantae</taxon>
        <taxon>Streptophyta</taxon>
        <taxon>Embryophyta</taxon>
        <taxon>Tracheophyta</taxon>
        <taxon>Spermatophyta</taxon>
        <taxon>Magnoliopsida</taxon>
        <taxon>Liliopsida</taxon>
        <taxon>Zingiberales</taxon>
        <taxon>Zingiberaceae</taxon>
        <taxon>Zingiber</taxon>
    </lineage>
</organism>
<dbReference type="CDD" id="cd00086">
    <property type="entry name" value="homeodomain"/>
    <property type="match status" value="1"/>
</dbReference>
<accession>A0A8J5LH61</accession>
<dbReference type="AlphaFoldDB" id="A0A8J5LH61"/>
<feature type="DNA-binding region" description="Homeobox" evidence="9">
    <location>
        <begin position="113"/>
        <end position="172"/>
    </location>
</feature>